<dbReference type="AlphaFoldDB" id="A0AAE3XTK8"/>
<dbReference type="PRINTS" id="PR00038">
    <property type="entry name" value="HTHLUXR"/>
</dbReference>
<dbReference type="InterPro" id="IPR013324">
    <property type="entry name" value="RNA_pol_sigma_r3/r4-like"/>
</dbReference>
<dbReference type="SUPFAM" id="SSF88946">
    <property type="entry name" value="Sigma2 domain of RNA polymerase sigma factors"/>
    <property type="match status" value="1"/>
</dbReference>
<evidence type="ECO:0000256" key="3">
    <source>
        <dbReference type="ARBA" id="ARBA00023082"/>
    </source>
</evidence>
<dbReference type="Pfam" id="PF08281">
    <property type="entry name" value="Sigma70_r4_2"/>
    <property type="match status" value="1"/>
</dbReference>
<keyword evidence="4" id="KW-0804">Transcription</keyword>
<dbReference type="CDD" id="cd06171">
    <property type="entry name" value="Sigma70_r4"/>
    <property type="match status" value="1"/>
</dbReference>
<dbReference type="InterPro" id="IPR036388">
    <property type="entry name" value="WH-like_DNA-bd_sf"/>
</dbReference>
<sequence length="180" mass="21425">MENSFVLVHQKHLENSELNFQNLYEAYAPSLLNYVQRKICRPEFAKDVVQVIFMDLWSRRDKIPYQHIKPYLMRAAHNKCTDLIRKNAVEKKHEASIAYETLLNESSYEQDNEELILWAEKAVDDLPQRSREIFCMSKYQGLKYREIAEELGVSQKTVETHMRRAMIKLRESFENFQTCA</sequence>
<gene>
    <name evidence="6" type="ORF">HNQ88_004857</name>
</gene>
<keyword evidence="7" id="KW-1185">Reference proteome</keyword>
<dbReference type="PANTHER" id="PTHR43133:SF46">
    <property type="entry name" value="RNA POLYMERASE SIGMA-70 FACTOR ECF SUBFAMILY"/>
    <property type="match status" value="1"/>
</dbReference>
<dbReference type="PROSITE" id="PS00622">
    <property type="entry name" value="HTH_LUXR_1"/>
    <property type="match status" value="1"/>
</dbReference>
<comment type="caution">
    <text evidence="6">The sequence shown here is derived from an EMBL/GenBank/DDBJ whole genome shotgun (WGS) entry which is preliminary data.</text>
</comment>
<dbReference type="NCBIfam" id="TIGR02937">
    <property type="entry name" value="sigma70-ECF"/>
    <property type="match status" value="1"/>
</dbReference>
<evidence type="ECO:0000256" key="2">
    <source>
        <dbReference type="ARBA" id="ARBA00023015"/>
    </source>
</evidence>
<reference evidence="6" key="1">
    <citation type="submission" date="2023-07" db="EMBL/GenBank/DDBJ databases">
        <title>Genomic Encyclopedia of Type Strains, Phase IV (KMG-IV): sequencing the most valuable type-strain genomes for metagenomic binning, comparative biology and taxonomic classification.</title>
        <authorList>
            <person name="Goeker M."/>
        </authorList>
    </citation>
    <scope>NUCLEOTIDE SEQUENCE</scope>
    <source>
        <strain evidence="6">DSM 26174</strain>
    </source>
</reference>
<dbReference type="InterPro" id="IPR013249">
    <property type="entry name" value="RNA_pol_sigma70_r4_t2"/>
</dbReference>
<evidence type="ECO:0000256" key="4">
    <source>
        <dbReference type="ARBA" id="ARBA00023163"/>
    </source>
</evidence>
<organism evidence="6 7">
    <name type="scientific">Aureibacter tunicatorum</name>
    <dbReference type="NCBI Taxonomy" id="866807"/>
    <lineage>
        <taxon>Bacteria</taxon>
        <taxon>Pseudomonadati</taxon>
        <taxon>Bacteroidota</taxon>
        <taxon>Cytophagia</taxon>
        <taxon>Cytophagales</taxon>
        <taxon>Persicobacteraceae</taxon>
        <taxon>Aureibacter</taxon>
    </lineage>
</organism>
<dbReference type="InterPro" id="IPR014284">
    <property type="entry name" value="RNA_pol_sigma-70_dom"/>
</dbReference>
<dbReference type="SMART" id="SM00421">
    <property type="entry name" value="HTH_LUXR"/>
    <property type="match status" value="1"/>
</dbReference>
<proteinExistence type="inferred from homology"/>
<dbReference type="GO" id="GO:0016987">
    <property type="term" value="F:sigma factor activity"/>
    <property type="evidence" value="ECO:0007669"/>
    <property type="project" value="UniProtKB-KW"/>
</dbReference>
<dbReference type="InterPro" id="IPR013325">
    <property type="entry name" value="RNA_pol_sigma_r2"/>
</dbReference>
<dbReference type="InterPro" id="IPR000792">
    <property type="entry name" value="Tscrpt_reg_LuxR_C"/>
</dbReference>
<accession>A0AAE3XTK8</accession>
<dbReference type="InterPro" id="IPR007627">
    <property type="entry name" value="RNA_pol_sigma70_r2"/>
</dbReference>
<dbReference type="InterPro" id="IPR014327">
    <property type="entry name" value="RNA_pol_sigma70_bacteroid"/>
</dbReference>
<evidence type="ECO:0000256" key="1">
    <source>
        <dbReference type="ARBA" id="ARBA00010641"/>
    </source>
</evidence>
<dbReference type="Gene3D" id="1.10.1740.10">
    <property type="match status" value="1"/>
</dbReference>
<dbReference type="InterPro" id="IPR039425">
    <property type="entry name" value="RNA_pol_sigma-70-like"/>
</dbReference>
<feature type="domain" description="HTH luxR-type" evidence="5">
    <location>
        <begin position="141"/>
        <end position="168"/>
    </location>
</feature>
<evidence type="ECO:0000313" key="7">
    <source>
        <dbReference type="Proteomes" id="UP001185092"/>
    </source>
</evidence>
<name>A0AAE3XTK8_9BACT</name>
<evidence type="ECO:0000313" key="6">
    <source>
        <dbReference type="EMBL" id="MDR6241770.1"/>
    </source>
</evidence>
<keyword evidence="2" id="KW-0805">Transcription regulation</keyword>
<evidence type="ECO:0000259" key="5">
    <source>
        <dbReference type="PROSITE" id="PS00622"/>
    </source>
</evidence>
<dbReference type="Pfam" id="PF04542">
    <property type="entry name" value="Sigma70_r2"/>
    <property type="match status" value="1"/>
</dbReference>
<dbReference type="NCBIfam" id="TIGR02985">
    <property type="entry name" value="Sig70_bacteroi1"/>
    <property type="match status" value="1"/>
</dbReference>
<comment type="similarity">
    <text evidence="1">Belongs to the sigma-70 factor family. ECF subfamily.</text>
</comment>
<protein>
    <submittedName>
        <fullName evidence="6">RNA polymerase sigma-70 factor (ECF subfamily)</fullName>
    </submittedName>
</protein>
<dbReference type="Gene3D" id="1.10.10.10">
    <property type="entry name" value="Winged helix-like DNA-binding domain superfamily/Winged helix DNA-binding domain"/>
    <property type="match status" value="1"/>
</dbReference>
<dbReference type="PANTHER" id="PTHR43133">
    <property type="entry name" value="RNA POLYMERASE ECF-TYPE SIGMA FACTO"/>
    <property type="match status" value="1"/>
</dbReference>
<keyword evidence="3" id="KW-0731">Sigma factor</keyword>
<dbReference type="RefSeq" id="WP_309942846.1">
    <property type="nucleotide sequence ID" value="NZ_AP025309.1"/>
</dbReference>
<dbReference type="GO" id="GO:0006352">
    <property type="term" value="P:DNA-templated transcription initiation"/>
    <property type="evidence" value="ECO:0007669"/>
    <property type="project" value="InterPro"/>
</dbReference>
<dbReference type="EMBL" id="JAVDQD010000011">
    <property type="protein sequence ID" value="MDR6241770.1"/>
    <property type="molecule type" value="Genomic_DNA"/>
</dbReference>
<dbReference type="GO" id="GO:0003677">
    <property type="term" value="F:DNA binding"/>
    <property type="evidence" value="ECO:0007669"/>
    <property type="project" value="InterPro"/>
</dbReference>
<dbReference type="SUPFAM" id="SSF88659">
    <property type="entry name" value="Sigma3 and sigma4 domains of RNA polymerase sigma factors"/>
    <property type="match status" value="1"/>
</dbReference>
<dbReference type="Proteomes" id="UP001185092">
    <property type="component" value="Unassembled WGS sequence"/>
</dbReference>